<dbReference type="OrthoDB" id="415015at2759"/>
<name>A0A3S5AFJ2_9PLAT</name>
<evidence type="ECO:0000313" key="3">
    <source>
        <dbReference type="EMBL" id="VEL19156.1"/>
    </source>
</evidence>
<feature type="compositionally biased region" description="Basic and acidic residues" evidence="1">
    <location>
        <begin position="127"/>
        <end position="139"/>
    </location>
</feature>
<feature type="domain" description="NOG C-terminal" evidence="2">
    <location>
        <begin position="53"/>
        <end position="103"/>
    </location>
</feature>
<evidence type="ECO:0000256" key="1">
    <source>
        <dbReference type="SAM" id="MobiDB-lite"/>
    </source>
</evidence>
<keyword evidence="4" id="KW-1185">Reference proteome</keyword>
<evidence type="ECO:0000313" key="4">
    <source>
        <dbReference type="Proteomes" id="UP000784294"/>
    </source>
</evidence>
<accession>A0A3S5AFJ2</accession>
<dbReference type="InterPro" id="IPR012973">
    <property type="entry name" value="NOG_C"/>
</dbReference>
<feature type="region of interest" description="Disordered" evidence="1">
    <location>
        <begin position="119"/>
        <end position="139"/>
    </location>
</feature>
<dbReference type="Proteomes" id="UP000784294">
    <property type="component" value="Unassembled WGS sequence"/>
</dbReference>
<reference evidence="3" key="1">
    <citation type="submission" date="2018-11" db="EMBL/GenBank/DDBJ databases">
        <authorList>
            <consortium name="Pathogen Informatics"/>
        </authorList>
    </citation>
    <scope>NUCLEOTIDE SEQUENCE</scope>
</reference>
<sequence length="161" mass="18610">MEPINRPPILPPGVLESRKLKRQRLAISKSAYSNQEDSDVDMEVPAEIKPRLTARERELAGGEDYVLNLREHWLLPNPEQINDVIPEIINGRNVIDYMFDPDIEERLNELERQEAAFEASGAYAESDWGKEERDLPEDERARLKEIRNTAKKQANRLSNFA</sequence>
<dbReference type="EMBL" id="CAAALY010040351">
    <property type="protein sequence ID" value="VEL19156.1"/>
    <property type="molecule type" value="Genomic_DNA"/>
</dbReference>
<proteinExistence type="predicted"/>
<dbReference type="Pfam" id="PF08155">
    <property type="entry name" value="NOGCT"/>
    <property type="match status" value="1"/>
</dbReference>
<protein>
    <recommendedName>
        <fullName evidence="2">NOG C-terminal domain-containing protein</fullName>
    </recommendedName>
</protein>
<dbReference type="AlphaFoldDB" id="A0A3S5AFJ2"/>
<organism evidence="3 4">
    <name type="scientific">Protopolystoma xenopodis</name>
    <dbReference type="NCBI Taxonomy" id="117903"/>
    <lineage>
        <taxon>Eukaryota</taxon>
        <taxon>Metazoa</taxon>
        <taxon>Spiralia</taxon>
        <taxon>Lophotrochozoa</taxon>
        <taxon>Platyhelminthes</taxon>
        <taxon>Monogenea</taxon>
        <taxon>Polyopisthocotylea</taxon>
        <taxon>Polystomatidea</taxon>
        <taxon>Polystomatidae</taxon>
        <taxon>Protopolystoma</taxon>
    </lineage>
</organism>
<evidence type="ECO:0000259" key="2">
    <source>
        <dbReference type="Pfam" id="PF08155"/>
    </source>
</evidence>
<comment type="caution">
    <text evidence="3">The sequence shown here is derived from an EMBL/GenBank/DDBJ whole genome shotgun (WGS) entry which is preliminary data.</text>
</comment>
<gene>
    <name evidence="3" type="ORF">PXEA_LOCUS12596</name>
</gene>